<evidence type="ECO:0000256" key="1">
    <source>
        <dbReference type="SAM" id="MobiDB-lite"/>
    </source>
</evidence>
<dbReference type="Proteomes" id="UP000823749">
    <property type="component" value="Chromosome 3"/>
</dbReference>
<dbReference type="EMBL" id="JACTNZ010000003">
    <property type="protein sequence ID" value="KAG5557702.1"/>
    <property type="molecule type" value="Genomic_DNA"/>
</dbReference>
<proteinExistence type="predicted"/>
<evidence type="ECO:0000313" key="3">
    <source>
        <dbReference type="Proteomes" id="UP000823749"/>
    </source>
</evidence>
<dbReference type="GO" id="GO:0000178">
    <property type="term" value="C:exosome (RNase complex)"/>
    <property type="evidence" value="ECO:0007669"/>
    <property type="project" value="TreeGrafter"/>
</dbReference>
<comment type="caution">
    <text evidence="2">The sequence shown here is derived from an EMBL/GenBank/DDBJ whole genome shotgun (WGS) entry which is preliminary data.</text>
</comment>
<dbReference type="PANTHER" id="PTHR21563:SF3">
    <property type="entry name" value="ZINC FINGER C3H1 DOMAIN-CONTAINING PROTEIN"/>
    <property type="match status" value="1"/>
</dbReference>
<feature type="compositionally biased region" description="Polar residues" evidence="1">
    <location>
        <begin position="143"/>
        <end position="163"/>
    </location>
</feature>
<reference evidence="2" key="1">
    <citation type="submission" date="2020-08" db="EMBL/GenBank/DDBJ databases">
        <title>Plant Genome Project.</title>
        <authorList>
            <person name="Zhang R.-G."/>
        </authorList>
    </citation>
    <scope>NUCLEOTIDE SEQUENCE</scope>
    <source>
        <strain evidence="2">WSP0</strain>
        <tissue evidence="2">Leaf</tissue>
    </source>
</reference>
<protein>
    <submittedName>
        <fullName evidence="2">Uncharacterized protein</fullName>
    </submittedName>
</protein>
<feature type="compositionally biased region" description="Basic and acidic residues" evidence="1">
    <location>
        <begin position="120"/>
        <end position="129"/>
    </location>
</feature>
<dbReference type="InterPro" id="IPR039278">
    <property type="entry name" value="Red1"/>
</dbReference>
<organism evidence="2 3">
    <name type="scientific">Rhododendron griersonianum</name>
    <dbReference type="NCBI Taxonomy" id="479676"/>
    <lineage>
        <taxon>Eukaryota</taxon>
        <taxon>Viridiplantae</taxon>
        <taxon>Streptophyta</taxon>
        <taxon>Embryophyta</taxon>
        <taxon>Tracheophyta</taxon>
        <taxon>Spermatophyta</taxon>
        <taxon>Magnoliopsida</taxon>
        <taxon>eudicotyledons</taxon>
        <taxon>Gunneridae</taxon>
        <taxon>Pentapetalae</taxon>
        <taxon>asterids</taxon>
        <taxon>Ericales</taxon>
        <taxon>Ericaceae</taxon>
        <taxon>Ericoideae</taxon>
        <taxon>Rhodoreae</taxon>
        <taxon>Rhododendron</taxon>
    </lineage>
</organism>
<dbReference type="PANTHER" id="PTHR21563">
    <property type="entry name" value="ZINC FINGER C3H1 DOMAIN-CONTAINING PROTEIN"/>
    <property type="match status" value="1"/>
</dbReference>
<feature type="region of interest" description="Disordered" evidence="1">
    <location>
        <begin position="74"/>
        <end position="93"/>
    </location>
</feature>
<dbReference type="AlphaFoldDB" id="A0AAV6KYZ4"/>
<sequence length="393" mass="42564">MPGMATAKSDRFQAGATQGHPWPLRSEICCGSSAAAPCGCSNYCYLFVFTGTTAAKEEPVPVEGNRAGICNSTGNPKSIGHIPSRPSVHPNSEKITEKNRAPFVPFVISFSDDESGSESGEFRQSKVSEAKGIAQGVDGNRRPPSSSMLKSQIVHQTPKNEGSSMPKKAALSRTFVSSMTKINGPRNGGHSLVEQRSRVRNFNTLNKKLAAQENGGNHNIHLNTSKLQDLRQQIAIREKEIKLKSAQQSKETVSGSSRDYNVTDLGYEASKKRRVASAIPFENRDPDKKRQKLSEPNPSQLISDVLQQQPHVQSDVLSEKCVAENAGQHGINEHCHRDEETSLGTILSGEAKQRMQGVTHCPLSSGDRSTVVKGGENAANFSGSTIPPFTFLL</sequence>
<keyword evidence="3" id="KW-1185">Reference proteome</keyword>
<gene>
    <name evidence="2" type="ORF">RHGRI_007823</name>
</gene>
<feature type="region of interest" description="Disordered" evidence="1">
    <location>
        <begin position="277"/>
        <end position="297"/>
    </location>
</feature>
<accession>A0AAV6KYZ4</accession>
<name>A0AAV6KYZ4_9ERIC</name>
<dbReference type="GO" id="GO:0005634">
    <property type="term" value="C:nucleus"/>
    <property type="evidence" value="ECO:0007669"/>
    <property type="project" value="TreeGrafter"/>
</dbReference>
<feature type="region of interest" description="Disordered" evidence="1">
    <location>
        <begin position="112"/>
        <end position="168"/>
    </location>
</feature>
<evidence type="ECO:0000313" key="2">
    <source>
        <dbReference type="EMBL" id="KAG5557702.1"/>
    </source>
</evidence>